<dbReference type="PROSITE" id="PS51747">
    <property type="entry name" value="CYT_DCMP_DEAMINASES_2"/>
    <property type="match status" value="1"/>
</dbReference>
<comment type="function">
    <text evidence="8">Catalyzes the deamination of adenosine to inosine at the wobble position 34 of tRNA(Arg2).</text>
</comment>
<organism evidence="11 12">
    <name type="scientific">Ideonella lacteola</name>
    <dbReference type="NCBI Taxonomy" id="2984193"/>
    <lineage>
        <taxon>Bacteria</taxon>
        <taxon>Pseudomonadati</taxon>
        <taxon>Pseudomonadota</taxon>
        <taxon>Betaproteobacteria</taxon>
        <taxon>Burkholderiales</taxon>
        <taxon>Sphaerotilaceae</taxon>
        <taxon>Ideonella</taxon>
    </lineage>
</organism>
<dbReference type="InterPro" id="IPR028883">
    <property type="entry name" value="tRNA_aden_deaminase"/>
</dbReference>
<evidence type="ECO:0000256" key="6">
    <source>
        <dbReference type="ARBA" id="ARBA00022833"/>
    </source>
</evidence>
<dbReference type="NCBIfam" id="NF008113">
    <property type="entry name" value="PRK10860.1"/>
    <property type="match status" value="1"/>
</dbReference>
<dbReference type="InterPro" id="IPR016192">
    <property type="entry name" value="APOBEC/CMP_deaminase_Zn-bd"/>
</dbReference>
<dbReference type="InterPro" id="IPR016193">
    <property type="entry name" value="Cytidine_deaminase-like"/>
</dbReference>
<evidence type="ECO:0000256" key="9">
    <source>
        <dbReference type="SAM" id="MobiDB-lite"/>
    </source>
</evidence>
<keyword evidence="12" id="KW-1185">Reference proteome</keyword>
<feature type="compositionally biased region" description="Basic and acidic residues" evidence="9">
    <location>
        <begin position="163"/>
        <end position="172"/>
    </location>
</feature>
<dbReference type="CDD" id="cd01285">
    <property type="entry name" value="nucleoside_deaminase"/>
    <property type="match status" value="1"/>
</dbReference>
<comment type="cofactor">
    <cofactor evidence="8">
        <name>Zn(2+)</name>
        <dbReference type="ChEBI" id="CHEBI:29105"/>
    </cofactor>
    <text evidence="8">Binds 1 zinc ion per subunit.</text>
</comment>
<feature type="binding site" evidence="8">
    <location>
        <position position="92"/>
    </location>
    <ligand>
        <name>Zn(2+)</name>
        <dbReference type="ChEBI" id="CHEBI:29105"/>
        <note>catalytic</note>
    </ligand>
</feature>
<feature type="active site" description="Proton donor" evidence="8">
    <location>
        <position position="61"/>
    </location>
</feature>
<proteinExistence type="inferred from homology"/>
<dbReference type="InterPro" id="IPR002125">
    <property type="entry name" value="CMP_dCMP_dom"/>
</dbReference>
<feature type="region of interest" description="Disordered" evidence="9">
    <location>
        <begin position="163"/>
        <end position="200"/>
    </location>
</feature>
<comment type="caution">
    <text evidence="11">The sequence shown here is derived from an EMBL/GenBank/DDBJ whole genome shotgun (WGS) entry which is preliminary data.</text>
</comment>
<dbReference type="SUPFAM" id="SSF53927">
    <property type="entry name" value="Cytidine deaminase-like"/>
    <property type="match status" value="1"/>
</dbReference>
<evidence type="ECO:0000256" key="8">
    <source>
        <dbReference type="HAMAP-Rule" id="MF_00972"/>
    </source>
</evidence>
<dbReference type="GO" id="GO:0052717">
    <property type="term" value="F:tRNA-specific adenosine-34 deaminase activity"/>
    <property type="evidence" value="ECO:0007669"/>
    <property type="project" value="UniProtKB-EC"/>
</dbReference>
<gene>
    <name evidence="8 11" type="primary">tadA</name>
    <name evidence="11" type="ORF">AACH06_18445</name>
</gene>
<evidence type="ECO:0000259" key="10">
    <source>
        <dbReference type="PROSITE" id="PS51747"/>
    </source>
</evidence>
<name>A0ABU9BV85_9BURK</name>
<keyword evidence="6 8" id="KW-0862">Zinc</keyword>
<accession>A0ABU9BV85</accession>
<evidence type="ECO:0000256" key="3">
    <source>
        <dbReference type="ARBA" id="ARBA00022694"/>
    </source>
</evidence>
<reference evidence="11 12" key="1">
    <citation type="submission" date="2024-04" db="EMBL/GenBank/DDBJ databases">
        <title>Novel species of the genus Ideonella isolated from streams.</title>
        <authorList>
            <person name="Lu H."/>
        </authorList>
    </citation>
    <scope>NUCLEOTIDE SEQUENCE [LARGE SCALE GENOMIC DNA]</scope>
    <source>
        <strain evidence="11 12">DXS29W</strain>
    </source>
</reference>
<dbReference type="PROSITE" id="PS00903">
    <property type="entry name" value="CYT_DCMP_DEAMINASES_1"/>
    <property type="match status" value="1"/>
</dbReference>
<comment type="similarity">
    <text evidence="1">Belongs to the cytidine and deoxycytidylate deaminase family. ADAT2 subfamily.</text>
</comment>
<keyword evidence="4 8" id="KW-0479">Metal-binding</keyword>
<keyword evidence="3 8" id="KW-0819">tRNA processing</keyword>
<sequence>MTDALVTPADEYAMRLALDQAHNAWLSGEVPVGAVIMRQGQVIATGYNRPITTHDPTAHAELVALRHASQLLENYRLPECELYVTLEPCAMCAMALMHARLKRVVFGAVDPKTGAAGSVLNLFAEARLNHHTQVQGGVMAKACGDILREFFAERRAQQKAERLAALEAREEPGDLPSDAPIPTGMVIELPPDDASPPSNL</sequence>
<feature type="domain" description="CMP/dCMP-type deaminase" evidence="10">
    <location>
        <begin position="8"/>
        <end position="120"/>
    </location>
</feature>
<evidence type="ECO:0000256" key="5">
    <source>
        <dbReference type="ARBA" id="ARBA00022801"/>
    </source>
</evidence>
<evidence type="ECO:0000256" key="7">
    <source>
        <dbReference type="ARBA" id="ARBA00048045"/>
    </source>
</evidence>
<dbReference type="Proteomes" id="UP001371218">
    <property type="component" value="Unassembled WGS sequence"/>
</dbReference>
<evidence type="ECO:0000256" key="2">
    <source>
        <dbReference type="ARBA" id="ARBA00011738"/>
    </source>
</evidence>
<evidence type="ECO:0000256" key="1">
    <source>
        <dbReference type="ARBA" id="ARBA00010669"/>
    </source>
</evidence>
<evidence type="ECO:0000256" key="4">
    <source>
        <dbReference type="ARBA" id="ARBA00022723"/>
    </source>
</evidence>
<dbReference type="PANTHER" id="PTHR11079">
    <property type="entry name" value="CYTOSINE DEAMINASE FAMILY MEMBER"/>
    <property type="match status" value="1"/>
</dbReference>
<dbReference type="EC" id="3.5.4.33" evidence="8"/>
<dbReference type="EMBL" id="JBBUTG010000012">
    <property type="protein sequence ID" value="MEK8032805.1"/>
    <property type="molecule type" value="Genomic_DNA"/>
</dbReference>
<evidence type="ECO:0000313" key="12">
    <source>
        <dbReference type="Proteomes" id="UP001371218"/>
    </source>
</evidence>
<feature type="binding site" evidence="8">
    <location>
        <position position="89"/>
    </location>
    <ligand>
        <name>Zn(2+)</name>
        <dbReference type="ChEBI" id="CHEBI:29105"/>
        <note>catalytic</note>
    </ligand>
</feature>
<dbReference type="Pfam" id="PF00383">
    <property type="entry name" value="dCMP_cyt_deam_1"/>
    <property type="match status" value="1"/>
</dbReference>
<dbReference type="Gene3D" id="3.40.140.10">
    <property type="entry name" value="Cytidine Deaminase, domain 2"/>
    <property type="match status" value="1"/>
</dbReference>
<keyword evidence="5 8" id="KW-0378">Hydrolase</keyword>
<evidence type="ECO:0000313" key="11">
    <source>
        <dbReference type="EMBL" id="MEK8032805.1"/>
    </source>
</evidence>
<comment type="catalytic activity">
    <reaction evidence="7 8">
        <text>adenosine(34) in tRNA + H2O + H(+) = inosine(34) in tRNA + NH4(+)</text>
        <dbReference type="Rhea" id="RHEA:43168"/>
        <dbReference type="Rhea" id="RHEA-COMP:10373"/>
        <dbReference type="Rhea" id="RHEA-COMP:10374"/>
        <dbReference type="ChEBI" id="CHEBI:15377"/>
        <dbReference type="ChEBI" id="CHEBI:15378"/>
        <dbReference type="ChEBI" id="CHEBI:28938"/>
        <dbReference type="ChEBI" id="CHEBI:74411"/>
        <dbReference type="ChEBI" id="CHEBI:82852"/>
        <dbReference type="EC" id="3.5.4.33"/>
    </reaction>
</comment>
<dbReference type="HAMAP" id="MF_00972">
    <property type="entry name" value="tRNA_aden_deaminase"/>
    <property type="match status" value="1"/>
</dbReference>
<protein>
    <recommendedName>
        <fullName evidence="8">tRNA-specific adenosine deaminase</fullName>
        <ecNumber evidence="8">3.5.4.33</ecNumber>
    </recommendedName>
</protein>
<dbReference type="PANTHER" id="PTHR11079:SF202">
    <property type="entry name" value="TRNA-SPECIFIC ADENOSINE DEAMINASE"/>
    <property type="match status" value="1"/>
</dbReference>
<feature type="binding site" evidence="8">
    <location>
        <position position="59"/>
    </location>
    <ligand>
        <name>Zn(2+)</name>
        <dbReference type="ChEBI" id="CHEBI:29105"/>
        <note>catalytic</note>
    </ligand>
</feature>
<comment type="subunit">
    <text evidence="2 8">Homodimer.</text>
</comment>